<feature type="transmembrane region" description="Helical" evidence="1">
    <location>
        <begin position="83"/>
        <end position="103"/>
    </location>
</feature>
<feature type="transmembrane region" description="Helical" evidence="1">
    <location>
        <begin position="49"/>
        <end position="71"/>
    </location>
</feature>
<feature type="transmembrane region" description="Helical" evidence="1">
    <location>
        <begin position="12"/>
        <end position="29"/>
    </location>
</feature>
<comment type="caution">
    <text evidence="3">The sequence shown here is derived from an EMBL/GenBank/DDBJ whole genome shotgun (WGS) entry which is preliminary data.</text>
</comment>
<dbReference type="AlphaFoldDB" id="A0A9P3GNK6"/>
<sequence>MASPKDMHDAQQVMYGAAGVVTWLVWDTVIHLDVEIDSIWRRPRTWVKFLYFFIRYTPIIHTLALVIALGHNHRYSDATCKGWIFYELIYMEVLTLAVEIVLVMRLYALYNANQLVLWAIILAFAAEVAVMVVCLCIVLPGMTFTPACLVAHADGIFVAYWASSLAFETLLFLLTLVKFYHSVAHAFREQSILGVFLRDGTWAFALIFVAMLLNLLMYKLCTTPLAGMGYGWALAALAFSGAHILLNLQSLGAPHALADTCLPSDRSAPPHGCARGCGAEDSGETAAERFTTVLQAVDVAYEMRETV</sequence>
<proteinExistence type="predicted"/>
<evidence type="ECO:0000259" key="2">
    <source>
        <dbReference type="Pfam" id="PF20151"/>
    </source>
</evidence>
<accession>A0A9P3GNK6</accession>
<dbReference type="Proteomes" id="UP000703269">
    <property type="component" value="Unassembled WGS sequence"/>
</dbReference>
<gene>
    <name evidence="3" type="ORF">PsYK624_142330</name>
</gene>
<reference evidence="3 4" key="1">
    <citation type="submission" date="2021-08" db="EMBL/GenBank/DDBJ databases">
        <title>Draft Genome Sequence of Phanerochaete sordida strain YK-624.</title>
        <authorList>
            <person name="Mori T."/>
            <person name="Dohra H."/>
            <person name="Suzuki T."/>
            <person name="Kawagishi H."/>
            <person name="Hirai H."/>
        </authorList>
    </citation>
    <scope>NUCLEOTIDE SEQUENCE [LARGE SCALE GENOMIC DNA]</scope>
    <source>
        <strain evidence="3 4">YK-624</strain>
    </source>
</reference>
<feature type="transmembrane region" description="Helical" evidence="1">
    <location>
        <begin position="230"/>
        <end position="248"/>
    </location>
</feature>
<feature type="transmembrane region" description="Helical" evidence="1">
    <location>
        <begin position="160"/>
        <end position="180"/>
    </location>
</feature>
<name>A0A9P3GNK6_9APHY</name>
<feature type="transmembrane region" description="Helical" evidence="1">
    <location>
        <begin position="201"/>
        <end position="218"/>
    </location>
</feature>
<feature type="domain" description="DUF6533" evidence="2">
    <location>
        <begin position="17"/>
        <end position="60"/>
    </location>
</feature>
<evidence type="ECO:0000256" key="1">
    <source>
        <dbReference type="SAM" id="Phobius"/>
    </source>
</evidence>
<dbReference type="EMBL" id="BPQB01000080">
    <property type="protein sequence ID" value="GJE98011.1"/>
    <property type="molecule type" value="Genomic_DNA"/>
</dbReference>
<keyword evidence="1" id="KW-0472">Membrane</keyword>
<dbReference type="InterPro" id="IPR045340">
    <property type="entry name" value="DUF6533"/>
</dbReference>
<keyword evidence="1" id="KW-0812">Transmembrane</keyword>
<protein>
    <recommendedName>
        <fullName evidence="2">DUF6533 domain-containing protein</fullName>
    </recommendedName>
</protein>
<evidence type="ECO:0000313" key="3">
    <source>
        <dbReference type="EMBL" id="GJE98011.1"/>
    </source>
</evidence>
<dbReference type="Pfam" id="PF20151">
    <property type="entry name" value="DUF6533"/>
    <property type="match status" value="1"/>
</dbReference>
<dbReference type="OrthoDB" id="2637653at2759"/>
<organism evidence="3 4">
    <name type="scientific">Phanerochaete sordida</name>
    <dbReference type="NCBI Taxonomy" id="48140"/>
    <lineage>
        <taxon>Eukaryota</taxon>
        <taxon>Fungi</taxon>
        <taxon>Dikarya</taxon>
        <taxon>Basidiomycota</taxon>
        <taxon>Agaricomycotina</taxon>
        <taxon>Agaricomycetes</taxon>
        <taxon>Polyporales</taxon>
        <taxon>Phanerochaetaceae</taxon>
        <taxon>Phanerochaete</taxon>
    </lineage>
</organism>
<keyword evidence="4" id="KW-1185">Reference proteome</keyword>
<keyword evidence="1" id="KW-1133">Transmembrane helix</keyword>
<feature type="transmembrane region" description="Helical" evidence="1">
    <location>
        <begin position="115"/>
        <end position="140"/>
    </location>
</feature>
<evidence type="ECO:0000313" key="4">
    <source>
        <dbReference type="Proteomes" id="UP000703269"/>
    </source>
</evidence>